<feature type="domain" description="Alpha-D-phosphohexomutase alpha/beta/alpha" evidence="11">
    <location>
        <begin position="319"/>
        <end position="432"/>
    </location>
</feature>
<evidence type="ECO:0000256" key="5">
    <source>
        <dbReference type="ARBA" id="ARBA00022842"/>
    </source>
</evidence>
<evidence type="ECO:0000259" key="9">
    <source>
        <dbReference type="Pfam" id="PF02878"/>
    </source>
</evidence>
<dbReference type="PANTHER" id="PTHR45745:SF1">
    <property type="entry name" value="PHOSPHOGLUCOMUTASE 2B-RELATED"/>
    <property type="match status" value="1"/>
</dbReference>
<evidence type="ECO:0000259" key="8">
    <source>
        <dbReference type="Pfam" id="PF00408"/>
    </source>
</evidence>
<dbReference type="GO" id="GO:0005975">
    <property type="term" value="P:carbohydrate metabolic process"/>
    <property type="evidence" value="ECO:0007669"/>
    <property type="project" value="InterPro"/>
</dbReference>
<comment type="similarity">
    <text evidence="2 7">Belongs to the phosphohexose mutase family.</text>
</comment>
<evidence type="ECO:0000313" key="12">
    <source>
        <dbReference type="EMBL" id="OLF11376.1"/>
    </source>
</evidence>
<dbReference type="Pfam" id="PF02880">
    <property type="entry name" value="PGM_PMM_III"/>
    <property type="match status" value="1"/>
</dbReference>
<dbReference type="GO" id="GO:0000287">
    <property type="term" value="F:magnesium ion binding"/>
    <property type="evidence" value="ECO:0007669"/>
    <property type="project" value="InterPro"/>
</dbReference>
<evidence type="ECO:0000259" key="11">
    <source>
        <dbReference type="Pfam" id="PF02880"/>
    </source>
</evidence>
<dbReference type="PROSITE" id="PS00710">
    <property type="entry name" value="PGM_PMM"/>
    <property type="match status" value="1"/>
</dbReference>
<feature type="domain" description="Alpha-D-phosphohexomutase alpha/beta/alpha" evidence="10">
    <location>
        <begin position="221"/>
        <end position="306"/>
    </location>
</feature>
<dbReference type="PRINTS" id="PR00509">
    <property type="entry name" value="PGMPMM"/>
</dbReference>
<dbReference type="OrthoDB" id="9806956at2"/>
<dbReference type="InterPro" id="IPR005844">
    <property type="entry name" value="A-D-PHexomutase_a/b/a-I"/>
</dbReference>
<evidence type="ECO:0000256" key="4">
    <source>
        <dbReference type="ARBA" id="ARBA00022723"/>
    </source>
</evidence>
<dbReference type="GO" id="GO:0006166">
    <property type="term" value="P:purine ribonucleoside salvage"/>
    <property type="evidence" value="ECO:0007669"/>
    <property type="project" value="TreeGrafter"/>
</dbReference>
<evidence type="ECO:0000259" key="10">
    <source>
        <dbReference type="Pfam" id="PF02879"/>
    </source>
</evidence>
<protein>
    <submittedName>
        <fullName evidence="12">Phosphomannomutase</fullName>
    </submittedName>
</protein>
<dbReference type="RefSeq" id="WP_075129192.1">
    <property type="nucleotide sequence ID" value="NZ_MSIE01000067.1"/>
</dbReference>
<reference evidence="12 13" key="1">
    <citation type="submission" date="2016-12" db="EMBL/GenBank/DDBJ databases">
        <title>The draft genome sequence of Actinophytocola sp. 11-183.</title>
        <authorList>
            <person name="Wang W."/>
            <person name="Yuan L."/>
        </authorList>
    </citation>
    <scope>NUCLEOTIDE SEQUENCE [LARGE SCALE GENOMIC DNA]</scope>
    <source>
        <strain evidence="12 13">11-183</strain>
    </source>
</reference>
<keyword evidence="5 7" id="KW-0460">Magnesium</keyword>
<dbReference type="STRING" id="1912961.BU204_30215"/>
<keyword evidence="3" id="KW-0597">Phosphoprotein</keyword>
<dbReference type="InterPro" id="IPR005846">
    <property type="entry name" value="A-D-PHexomutase_a/b/a-III"/>
</dbReference>
<dbReference type="Proteomes" id="UP000185596">
    <property type="component" value="Unassembled WGS sequence"/>
</dbReference>
<accession>A0A1Q8CAL8</accession>
<dbReference type="InterPro" id="IPR016066">
    <property type="entry name" value="A-D-PHexomutase_CS"/>
</dbReference>
<dbReference type="Pfam" id="PF02878">
    <property type="entry name" value="PGM_PMM_I"/>
    <property type="match status" value="1"/>
</dbReference>
<evidence type="ECO:0000256" key="3">
    <source>
        <dbReference type="ARBA" id="ARBA00022553"/>
    </source>
</evidence>
<dbReference type="Pfam" id="PF00408">
    <property type="entry name" value="PGM_PMM_IV"/>
    <property type="match status" value="1"/>
</dbReference>
<proteinExistence type="inferred from homology"/>
<evidence type="ECO:0000256" key="1">
    <source>
        <dbReference type="ARBA" id="ARBA00001946"/>
    </source>
</evidence>
<dbReference type="GO" id="GO:0008973">
    <property type="term" value="F:phosphopentomutase activity"/>
    <property type="evidence" value="ECO:0007669"/>
    <property type="project" value="TreeGrafter"/>
</dbReference>
<dbReference type="Pfam" id="PF02879">
    <property type="entry name" value="PGM_PMM_II"/>
    <property type="match status" value="1"/>
</dbReference>
<feature type="domain" description="Alpha-D-phosphohexomutase alpha/beta/alpha" evidence="9">
    <location>
        <begin position="54"/>
        <end position="189"/>
    </location>
</feature>
<organism evidence="12 13">
    <name type="scientific">Actinophytocola xanthii</name>
    <dbReference type="NCBI Taxonomy" id="1912961"/>
    <lineage>
        <taxon>Bacteria</taxon>
        <taxon>Bacillati</taxon>
        <taxon>Actinomycetota</taxon>
        <taxon>Actinomycetes</taxon>
        <taxon>Pseudonocardiales</taxon>
        <taxon>Pseudonocardiaceae</taxon>
    </lineage>
</organism>
<keyword evidence="13" id="KW-1185">Reference proteome</keyword>
<dbReference type="Gene3D" id="3.40.120.10">
    <property type="entry name" value="Alpha-D-Glucose-1,6-Bisphosphate, subunit A, domain 3"/>
    <property type="match status" value="3"/>
</dbReference>
<dbReference type="PANTHER" id="PTHR45745">
    <property type="entry name" value="PHOSPHOMANNOMUTASE 45A"/>
    <property type="match status" value="1"/>
</dbReference>
<evidence type="ECO:0000256" key="6">
    <source>
        <dbReference type="ARBA" id="ARBA00023235"/>
    </source>
</evidence>
<dbReference type="AlphaFoldDB" id="A0A1Q8CAL8"/>
<sequence>MSLPSELRQRAMRWIADDPDPATAGELQRVVAEAMGAVPGAVEELTDRMNGTLTFGTAGLRGPVRAGSNGMNRAVVVRATAGVARWLRDGGHGGGTVVVGRDARHGSAEFASAAAEVLTAAGFVVRTLPGPLPTPVTAFLVRSLGAVAGIQVTASHNPPADNGYKVYAGDGAQIVPPDDRLIEAAIQAAPPARSVPTAPGALPVDDLSGYVTRTAGLPRGTARDLRVVLTPMHGVGGETALRALHAAGFTDVALVPEQADPDPDFPTVAFPNPEEPGAADLLLAAASAAEADLAIALDPDADRCALGVRFADGWRMLRGDQTGALLGEHVLSTLDRAAHPDPLVATTIVSSSLLGRIASAHGARYAETLTGFKWLMRAGEGLVFAYEEALGLCVDPGSVRDKDGISAAVLACDLVATLKADGRTVPEALDDLAAKHGVHLTDQISLRFTDVARIAPLVAALRRTPPTALGGGQVEQDNPAPDILRLRGEGLRVVIRPSGTEPKVKAYLEVVEPADDLAAARSRAAERMSSLRDEVSALLEA</sequence>
<dbReference type="InterPro" id="IPR005841">
    <property type="entry name" value="Alpha-D-phosphohexomutase_SF"/>
</dbReference>
<keyword evidence="4 7" id="KW-0479">Metal-binding</keyword>
<dbReference type="Gene3D" id="3.30.310.50">
    <property type="entry name" value="Alpha-D-phosphohexomutase, C-terminal domain"/>
    <property type="match status" value="1"/>
</dbReference>
<keyword evidence="6" id="KW-0413">Isomerase</keyword>
<dbReference type="InterPro" id="IPR005845">
    <property type="entry name" value="A-D-PHexomutase_a/b/a-II"/>
</dbReference>
<dbReference type="InterPro" id="IPR016055">
    <property type="entry name" value="A-D-PHexomutase_a/b/a-I/II/III"/>
</dbReference>
<dbReference type="SUPFAM" id="SSF55957">
    <property type="entry name" value="Phosphoglucomutase, C-terminal domain"/>
    <property type="match status" value="1"/>
</dbReference>
<evidence type="ECO:0000256" key="7">
    <source>
        <dbReference type="RuleBase" id="RU004326"/>
    </source>
</evidence>
<dbReference type="CDD" id="cd05799">
    <property type="entry name" value="PGM2"/>
    <property type="match status" value="1"/>
</dbReference>
<dbReference type="SUPFAM" id="SSF53738">
    <property type="entry name" value="Phosphoglucomutase, first 3 domains"/>
    <property type="match status" value="3"/>
</dbReference>
<dbReference type="InterPro" id="IPR005843">
    <property type="entry name" value="A-D-PHexomutase_C"/>
</dbReference>
<dbReference type="EMBL" id="MSIE01000067">
    <property type="protein sequence ID" value="OLF11376.1"/>
    <property type="molecule type" value="Genomic_DNA"/>
</dbReference>
<evidence type="ECO:0000313" key="13">
    <source>
        <dbReference type="Proteomes" id="UP000185596"/>
    </source>
</evidence>
<feature type="domain" description="Alpha-D-phosphohexomutase C-terminal" evidence="8">
    <location>
        <begin position="486"/>
        <end position="521"/>
    </location>
</feature>
<comment type="caution">
    <text evidence="12">The sequence shown here is derived from an EMBL/GenBank/DDBJ whole genome shotgun (WGS) entry which is preliminary data.</text>
</comment>
<evidence type="ECO:0000256" key="2">
    <source>
        <dbReference type="ARBA" id="ARBA00010231"/>
    </source>
</evidence>
<comment type="cofactor">
    <cofactor evidence="1">
        <name>Mg(2+)</name>
        <dbReference type="ChEBI" id="CHEBI:18420"/>
    </cofactor>
</comment>
<gene>
    <name evidence="12" type="ORF">BU204_30215</name>
</gene>
<dbReference type="InterPro" id="IPR036900">
    <property type="entry name" value="A-D-PHexomutase_C_sf"/>
</dbReference>
<name>A0A1Q8CAL8_9PSEU</name>